<organism evidence="2 3">
    <name type="scientific">Fistulifera solaris</name>
    <name type="common">Oleaginous diatom</name>
    <dbReference type="NCBI Taxonomy" id="1519565"/>
    <lineage>
        <taxon>Eukaryota</taxon>
        <taxon>Sar</taxon>
        <taxon>Stramenopiles</taxon>
        <taxon>Ochrophyta</taxon>
        <taxon>Bacillariophyta</taxon>
        <taxon>Bacillariophyceae</taxon>
        <taxon>Bacillariophycidae</taxon>
        <taxon>Naviculales</taxon>
        <taxon>Naviculaceae</taxon>
        <taxon>Fistulifera</taxon>
    </lineage>
</organism>
<dbReference type="Proteomes" id="UP000198406">
    <property type="component" value="Unassembled WGS sequence"/>
</dbReference>
<gene>
    <name evidence="2" type="ORF">FisN_4Hh270</name>
</gene>
<dbReference type="InParanoid" id="A0A1Z5KF39"/>
<keyword evidence="1" id="KW-0732">Signal</keyword>
<feature type="signal peptide" evidence="1">
    <location>
        <begin position="1"/>
        <end position="27"/>
    </location>
</feature>
<dbReference type="OrthoDB" id="10670668at2759"/>
<evidence type="ECO:0000313" key="3">
    <source>
        <dbReference type="Proteomes" id="UP000198406"/>
    </source>
</evidence>
<dbReference type="EMBL" id="BDSP01000213">
    <property type="protein sequence ID" value="GAX24712.1"/>
    <property type="molecule type" value="Genomic_DNA"/>
</dbReference>
<comment type="caution">
    <text evidence="2">The sequence shown here is derived from an EMBL/GenBank/DDBJ whole genome shotgun (WGS) entry which is preliminary data.</text>
</comment>
<accession>A0A1Z5KF39</accession>
<dbReference type="AlphaFoldDB" id="A0A1Z5KF39"/>
<name>A0A1Z5KF39_FISSO</name>
<evidence type="ECO:0000313" key="2">
    <source>
        <dbReference type="EMBL" id="GAX24712.1"/>
    </source>
</evidence>
<sequence>MYSSGTTRCAIVVLWIVLHALQWQTFARDDDLSRHRMTAIAASENRTTFCEKESHPSRNDICTLLPVDVSASFIWNQKHANNRNGDVSILNNLNAYQLLRGVRQVHSQNSWRRLWEDRTSDKDSPFRVWVFANPLDVQQSNDCSQGQTCPSPWLQLLNETANQYCHLLNIEWTIFDWSFATTELYTQLLTAQRGKEQGPDLIFHALSRHDLRYANMENRDPHTVLWEEERRRVLQDFVRAGRRSNPCRDTVIIFVDDYVPSMQPSLSLWVEQVNSRMLQQISEYYRTGLISYSQVVTELMFLRKEYRSLLIPNDLGDFGEIAHNVLAHCVLYGLLHFAVTFCNTKDPMTATADVEPMVPADITKRVKTIVPPVLDAEQTLLTVSGEWILQEELERQFQERYCTIKNNNPPSNCLAAFYAGQSLATLGNGVSPDGWMLSPEGILRFRGSANLRWSFNGNEEVQTGYEGGRIRIFVRLQEKNDMQFTWTVSSQNMSTTGSFSTQNHTLSSTIAVPMVEQLPDRIENDLSFRLECSDPVDTVEIVGLFLCQEEPIQRITS</sequence>
<proteinExistence type="predicted"/>
<evidence type="ECO:0000256" key="1">
    <source>
        <dbReference type="SAM" id="SignalP"/>
    </source>
</evidence>
<feature type="chain" id="PRO_5012577309" evidence="1">
    <location>
        <begin position="28"/>
        <end position="557"/>
    </location>
</feature>
<reference evidence="2 3" key="1">
    <citation type="journal article" date="2015" name="Plant Cell">
        <title>Oil accumulation by the oleaginous diatom Fistulifera solaris as revealed by the genome and transcriptome.</title>
        <authorList>
            <person name="Tanaka T."/>
            <person name="Maeda Y."/>
            <person name="Veluchamy A."/>
            <person name="Tanaka M."/>
            <person name="Abida H."/>
            <person name="Marechal E."/>
            <person name="Bowler C."/>
            <person name="Muto M."/>
            <person name="Sunaga Y."/>
            <person name="Tanaka M."/>
            <person name="Yoshino T."/>
            <person name="Taniguchi T."/>
            <person name="Fukuda Y."/>
            <person name="Nemoto M."/>
            <person name="Matsumoto M."/>
            <person name="Wong P.S."/>
            <person name="Aburatani S."/>
            <person name="Fujibuchi W."/>
        </authorList>
    </citation>
    <scope>NUCLEOTIDE SEQUENCE [LARGE SCALE GENOMIC DNA]</scope>
    <source>
        <strain evidence="2 3">JPCC DA0580</strain>
    </source>
</reference>
<protein>
    <submittedName>
        <fullName evidence="2">Uncharacterized protein</fullName>
    </submittedName>
</protein>
<keyword evidence="3" id="KW-1185">Reference proteome</keyword>